<dbReference type="AlphaFoldDB" id="D3RWQ9"/>
<dbReference type="InterPro" id="IPR036425">
    <property type="entry name" value="MoaB/Mog-like_dom_sf"/>
</dbReference>
<reference evidence="5" key="1">
    <citation type="submission" date="2010-02" db="EMBL/GenBank/DDBJ databases">
        <title>Complete sequence of Ferroglobus placidus DSM 10642.</title>
        <authorList>
            <consortium name="US DOE Joint Genome Institute"/>
            <person name="Lucas S."/>
            <person name="Copeland A."/>
            <person name="Lapidus A."/>
            <person name="Cheng J.-F."/>
            <person name="Bruce D."/>
            <person name="Goodwin L."/>
            <person name="Pitluck S."/>
            <person name="Saunders E."/>
            <person name="Brettin T."/>
            <person name="Detter J.C."/>
            <person name="Han C."/>
            <person name="Tapia R."/>
            <person name="Larimer F."/>
            <person name="Land M."/>
            <person name="Hauser L."/>
            <person name="Kyrpides N."/>
            <person name="Ivanova N."/>
            <person name="Holmes D."/>
            <person name="Lovley D."/>
            <person name="Kyrpides N."/>
            <person name="Anderson I.J."/>
            <person name="Woyke T."/>
        </authorList>
    </citation>
    <scope>NUCLEOTIDE SEQUENCE [LARGE SCALE GENOMIC DNA]</scope>
    <source>
        <strain evidence="5">DSM 10642 / AEDII12DO</strain>
    </source>
</reference>
<dbReference type="NCBIfam" id="NF045515">
    <property type="entry name" value="Glp_gephyrin"/>
    <property type="match status" value="1"/>
</dbReference>
<dbReference type="NCBIfam" id="TIGR00177">
    <property type="entry name" value="molyb_syn"/>
    <property type="match status" value="1"/>
</dbReference>
<keyword evidence="5" id="KW-1185">Reference proteome</keyword>
<evidence type="ECO:0000256" key="1">
    <source>
        <dbReference type="ARBA" id="ARBA00005046"/>
    </source>
</evidence>
<dbReference type="InterPro" id="IPR005111">
    <property type="entry name" value="MoeA_C_domain_IV"/>
</dbReference>
<name>D3RWQ9_FERPA</name>
<dbReference type="SUPFAM" id="SSF63882">
    <property type="entry name" value="MoeA N-terminal region -like"/>
    <property type="match status" value="1"/>
</dbReference>
<dbReference type="GO" id="GO:0005737">
    <property type="term" value="C:cytoplasm"/>
    <property type="evidence" value="ECO:0007669"/>
    <property type="project" value="TreeGrafter"/>
</dbReference>
<dbReference type="Gene3D" id="2.170.190.11">
    <property type="entry name" value="Molybdopterin biosynthesis moea protein, domain 3"/>
    <property type="match status" value="1"/>
</dbReference>
<dbReference type="SMART" id="SM00852">
    <property type="entry name" value="MoCF_biosynth"/>
    <property type="match status" value="1"/>
</dbReference>
<comment type="pathway">
    <text evidence="1">Cofactor biosynthesis; molybdopterin biosynthesis.</text>
</comment>
<dbReference type="FunFam" id="2.170.190.11:FF:000001">
    <property type="entry name" value="Molybdopterin molybdenumtransferase"/>
    <property type="match status" value="1"/>
</dbReference>
<dbReference type="GeneID" id="8778256"/>
<gene>
    <name evidence="4" type="ordered locus">Ferp_0752</name>
</gene>
<dbReference type="CDD" id="cd00887">
    <property type="entry name" value="MoeA"/>
    <property type="match status" value="1"/>
</dbReference>
<dbReference type="KEGG" id="fpl:Ferp_0752"/>
<dbReference type="InterPro" id="IPR005110">
    <property type="entry name" value="MoeA_linker/N"/>
</dbReference>
<dbReference type="UniPathway" id="UPA00344"/>
<dbReference type="PANTHER" id="PTHR10192:SF5">
    <property type="entry name" value="GEPHYRIN"/>
    <property type="match status" value="1"/>
</dbReference>
<dbReference type="SUPFAM" id="SSF63867">
    <property type="entry name" value="MoeA C-terminal domain-like"/>
    <property type="match status" value="1"/>
</dbReference>
<dbReference type="Gene3D" id="3.90.105.10">
    <property type="entry name" value="Molybdopterin biosynthesis moea protein, domain 2"/>
    <property type="match status" value="1"/>
</dbReference>
<protein>
    <submittedName>
        <fullName evidence="4">Molybdenum cofactor synthesis domain protein</fullName>
    </submittedName>
</protein>
<organism evidence="4 5">
    <name type="scientific">Ferroglobus placidus (strain DSM 10642 / AEDII12DO)</name>
    <dbReference type="NCBI Taxonomy" id="589924"/>
    <lineage>
        <taxon>Archaea</taxon>
        <taxon>Methanobacteriati</taxon>
        <taxon>Methanobacteriota</taxon>
        <taxon>Archaeoglobi</taxon>
        <taxon>Archaeoglobales</taxon>
        <taxon>Archaeoglobaceae</taxon>
        <taxon>Ferroglobus</taxon>
    </lineage>
</organism>
<dbReference type="SUPFAM" id="SSF53218">
    <property type="entry name" value="Molybdenum cofactor biosynthesis proteins"/>
    <property type="match status" value="1"/>
</dbReference>
<dbReference type="GO" id="GO:0006777">
    <property type="term" value="P:Mo-molybdopterin cofactor biosynthetic process"/>
    <property type="evidence" value="ECO:0007669"/>
    <property type="project" value="UniProtKB-KW"/>
</dbReference>
<dbReference type="Proteomes" id="UP000002613">
    <property type="component" value="Chromosome"/>
</dbReference>
<dbReference type="InterPro" id="IPR001453">
    <property type="entry name" value="MoaB/Mog_dom"/>
</dbReference>
<proteinExistence type="predicted"/>
<dbReference type="EMBL" id="CP001899">
    <property type="protein sequence ID" value="ADC64922.1"/>
    <property type="molecule type" value="Genomic_DNA"/>
</dbReference>
<evidence type="ECO:0000313" key="5">
    <source>
        <dbReference type="Proteomes" id="UP000002613"/>
    </source>
</evidence>
<evidence type="ECO:0000313" key="4">
    <source>
        <dbReference type="EMBL" id="ADC64922.1"/>
    </source>
</evidence>
<dbReference type="Gene3D" id="3.40.980.10">
    <property type="entry name" value="MoaB/Mog-like domain"/>
    <property type="match status" value="1"/>
</dbReference>
<feature type="domain" description="MoaB/Mog" evidence="3">
    <location>
        <begin position="181"/>
        <end position="318"/>
    </location>
</feature>
<dbReference type="InterPro" id="IPR036688">
    <property type="entry name" value="MoeA_C_domain_IV_sf"/>
</dbReference>
<accession>D3RWQ9</accession>
<dbReference type="GO" id="GO:0061599">
    <property type="term" value="F:molybdopterin molybdotransferase activity"/>
    <property type="evidence" value="ECO:0007669"/>
    <property type="project" value="TreeGrafter"/>
</dbReference>
<dbReference type="OrthoDB" id="31371at2157"/>
<dbReference type="InterPro" id="IPR038987">
    <property type="entry name" value="MoeA-like"/>
</dbReference>
<dbReference type="Gene3D" id="2.40.340.10">
    <property type="entry name" value="MoeA, C-terminal, domain IV"/>
    <property type="match status" value="1"/>
</dbReference>
<dbReference type="PANTHER" id="PTHR10192">
    <property type="entry name" value="MOLYBDOPTERIN BIOSYNTHESIS PROTEIN"/>
    <property type="match status" value="1"/>
</dbReference>
<dbReference type="InterPro" id="IPR008284">
    <property type="entry name" value="MoCF_biosynth_CS"/>
</dbReference>
<dbReference type="RefSeq" id="WP_012965265.1">
    <property type="nucleotide sequence ID" value="NC_013849.1"/>
</dbReference>
<dbReference type="Pfam" id="PF00994">
    <property type="entry name" value="MoCF_biosynth"/>
    <property type="match status" value="1"/>
</dbReference>
<evidence type="ECO:0000256" key="2">
    <source>
        <dbReference type="ARBA" id="ARBA00023150"/>
    </source>
</evidence>
<dbReference type="PaxDb" id="589924-Ferp_0752"/>
<dbReference type="InterPro" id="IPR036135">
    <property type="entry name" value="MoeA_linker/N_sf"/>
</dbReference>
<dbReference type="eggNOG" id="arCOG00217">
    <property type="taxonomic scope" value="Archaea"/>
</dbReference>
<dbReference type="STRING" id="589924.Ferp_0752"/>
<evidence type="ECO:0000259" key="3">
    <source>
        <dbReference type="SMART" id="SM00852"/>
    </source>
</evidence>
<reference evidence="4 5" key="2">
    <citation type="journal article" date="2011" name="Stand. Genomic Sci.">
        <title>Complete genome sequence of Ferroglobus placidus AEDII12DO.</title>
        <authorList>
            <person name="Anderson I."/>
            <person name="Risso C."/>
            <person name="Holmes D."/>
            <person name="Lucas S."/>
            <person name="Copeland A."/>
            <person name="Lapidus A."/>
            <person name="Cheng J.F."/>
            <person name="Bruce D."/>
            <person name="Goodwin L."/>
            <person name="Pitluck S."/>
            <person name="Saunders E."/>
            <person name="Brettin T."/>
            <person name="Detter J.C."/>
            <person name="Han C."/>
            <person name="Tapia R."/>
            <person name="Larimer F."/>
            <person name="Land M."/>
            <person name="Hauser L."/>
            <person name="Woyke T."/>
            <person name="Lovley D."/>
            <person name="Kyrpides N."/>
            <person name="Ivanova N."/>
        </authorList>
    </citation>
    <scope>NUCLEOTIDE SEQUENCE [LARGE SCALE GENOMIC DNA]</scope>
    <source>
        <strain evidence="5">DSM 10642 / AEDII12DO</strain>
    </source>
</reference>
<keyword evidence="2" id="KW-0501">Molybdenum cofactor biosynthesis</keyword>
<dbReference type="Pfam" id="PF03453">
    <property type="entry name" value="MoeA_N"/>
    <property type="match status" value="1"/>
</dbReference>
<dbReference type="Pfam" id="PF03454">
    <property type="entry name" value="MoeA_C"/>
    <property type="match status" value="1"/>
</dbReference>
<dbReference type="PROSITE" id="PS01079">
    <property type="entry name" value="MOCF_BIOSYNTHESIS_2"/>
    <property type="match status" value="1"/>
</dbReference>
<sequence length="534" mass="58445">MKRLIEVEEAKKLLAAINISAEKREVFVLDAVNKFSAENVFAPVDLPPFDRSTRDGYAVLSEDVVSASETNPVKLKIVGTIEAGEFKSVRISSGECVKIATGAVIPEKSDAVVMVENCEEHGGYVFVKKAVAPRENVMLKGSDVAEGELVVREGERLTPEKIGLLSGLGLRKVKIYDLRIAVFSTGNEIALPGERLDRGKIYDVNGFAIVSSLRNLGFSAEFLGILKDDVKEMRRRLLEASKKYGVVVTSGATSAGEKDLLIEAVKEIGEIVFHGVRIKPGKPFLVAKISDSILFGLPGFPVSALTILHEFVKPVLLKSVKAREKTQIVEGIVAKRIYSEGRRELLPVVVAGGRIFPLEKGSGAITSLTNASGYLEIAENEEVIERGEKREVKVFSKTYDFVVAGVDLLKLLDLNAFYFTSDQKLAKVEFALGNVDAVLTLGENYEVDVIFAGKDGKIGSVKGYELKAEVEFKDHFQLYHALKNGKIDGALLLKPFAEKLGVEGEKVGSVRLDVISRNDELEKEILRLLSFQKD</sequence>
<dbReference type="HOGENOM" id="CLU_010186_7_2_2"/>